<keyword evidence="6" id="KW-0479">Metal-binding</keyword>
<dbReference type="Pfam" id="PF00289">
    <property type="entry name" value="Biotin_carb_N"/>
    <property type="match status" value="1"/>
</dbReference>
<accession>A0A1L3NIJ1</accession>
<proteinExistence type="predicted"/>
<dbReference type="SUPFAM" id="SSF56059">
    <property type="entry name" value="Glutathione synthetase ATP-binding domain-like"/>
    <property type="match status" value="1"/>
</dbReference>
<evidence type="ECO:0000313" key="17">
    <source>
        <dbReference type="Proteomes" id="UP000182204"/>
    </source>
</evidence>
<evidence type="ECO:0000256" key="13">
    <source>
        <dbReference type="RuleBase" id="RU365063"/>
    </source>
</evidence>
<protein>
    <recommendedName>
        <fullName evidence="4 13">Biotin carboxylase</fullName>
        <ecNumber evidence="4 13">6.3.4.14</ecNumber>
    </recommendedName>
    <alternativeName>
        <fullName evidence="13">Acetyl-coenzyme A carboxylase biotin carboxylase subunit A</fullName>
    </alternativeName>
</protein>
<feature type="domain" description="ATP-grasp" evidence="14">
    <location>
        <begin position="120"/>
        <end position="317"/>
    </location>
</feature>
<keyword evidence="5 13" id="KW-0436">Ligase</keyword>
<keyword evidence="13" id="KW-0444">Lipid biosynthesis</keyword>
<dbReference type="GO" id="GO:0006633">
    <property type="term" value="P:fatty acid biosynthetic process"/>
    <property type="evidence" value="ECO:0007669"/>
    <property type="project" value="UniProtKB-KW"/>
</dbReference>
<keyword evidence="7 12" id="KW-0547">Nucleotide-binding</keyword>
<dbReference type="InterPro" id="IPR011054">
    <property type="entry name" value="Rudment_hybrid_motif"/>
</dbReference>
<dbReference type="PROSITE" id="PS00866">
    <property type="entry name" value="CPSASE_1"/>
    <property type="match status" value="1"/>
</dbReference>
<dbReference type="InterPro" id="IPR005479">
    <property type="entry name" value="CPAse_ATP-bd"/>
</dbReference>
<dbReference type="InterPro" id="IPR051602">
    <property type="entry name" value="ACC_Biotin_Carboxylase"/>
</dbReference>
<feature type="domain" description="Biotin carboxylation" evidence="15">
    <location>
        <begin position="1"/>
        <end position="446"/>
    </location>
</feature>
<dbReference type="SMART" id="SM00878">
    <property type="entry name" value="Biotin_carb_C"/>
    <property type="match status" value="1"/>
</dbReference>
<comment type="subunit">
    <text evidence="3 13">Acetyl-CoA carboxylase is a heterohexamer of biotin carboxyl carrier protein, biotin carboxylase and the two subunits of carboxyl transferase in a 2:2 complex.</text>
</comment>
<dbReference type="InterPro" id="IPR005481">
    <property type="entry name" value="BC-like_N"/>
</dbReference>
<dbReference type="RefSeq" id="WP_072585826.1">
    <property type="nucleotide sequence ID" value="NZ_CP013243.1"/>
</dbReference>
<dbReference type="SUPFAM" id="SSF51246">
    <property type="entry name" value="Rudiment single hybrid motif"/>
    <property type="match status" value="1"/>
</dbReference>
<evidence type="ECO:0000256" key="3">
    <source>
        <dbReference type="ARBA" id="ARBA00011750"/>
    </source>
</evidence>
<dbReference type="FunFam" id="3.30.470.20:FF:000028">
    <property type="entry name" value="Methylcrotonoyl-CoA carboxylase subunit alpha, mitochondrial"/>
    <property type="match status" value="1"/>
</dbReference>
<evidence type="ECO:0000256" key="11">
    <source>
        <dbReference type="ARBA" id="ARBA00048600"/>
    </source>
</evidence>
<dbReference type="GO" id="GO:0046872">
    <property type="term" value="F:metal ion binding"/>
    <property type="evidence" value="ECO:0007669"/>
    <property type="project" value="UniProtKB-KW"/>
</dbReference>
<gene>
    <name evidence="16" type="primary">accC</name>
    <name evidence="16" type="ORF">NPD5_2237</name>
</gene>
<dbReference type="InterPro" id="IPR004549">
    <property type="entry name" value="Acetyl_CoA_COase_biotin_COase"/>
</dbReference>
<dbReference type="GO" id="GO:0005524">
    <property type="term" value="F:ATP binding"/>
    <property type="evidence" value="ECO:0007669"/>
    <property type="project" value="UniProtKB-UniRule"/>
</dbReference>
<evidence type="ECO:0000256" key="5">
    <source>
        <dbReference type="ARBA" id="ARBA00022598"/>
    </source>
</evidence>
<keyword evidence="13" id="KW-0443">Lipid metabolism</keyword>
<comment type="catalytic activity">
    <reaction evidence="11 13">
        <text>N(6)-biotinyl-L-lysyl-[protein] + hydrogencarbonate + ATP = N(6)-carboxybiotinyl-L-lysyl-[protein] + ADP + phosphate + H(+)</text>
        <dbReference type="Rhea" id="RHEA:13501"/>
        <dbReference type="Rhea" id="RHEA-COMP:10505"/>
        <dbReference type="Rhea" id="RHEA-COMP:10506"/>
        <dbReference type="ChEBI" id="CHEBI:15378"/>
        <dbReference type="ChEBI" id="CHEBI:17544"/>
        <dbReference type="ChEBI" id="CHEBI:30616"/>
        <dbReference type="ChEBI" id="CHEBI:43474"/>
        <dbReference type="ChEBI" id="CHEBI:83144"/>
        <dbReference type="ChEBI" id="CHEBI:83145"/>
        <dbReference type="ChEBI" id="CHEBI:456216"/>
        <dbReference type="EC" id="6.3.4.14"/>
    </reaction>
</comment>
<dbReference type="UniPathway" id="UPA00655">
    <property type="reaction ID" value="UER00711"/>
</dbReference>
<evidence type="ECO:0000259" key="15">
    <source>
        <dbReference type="PROSITE" id="PS50979"/>
    </source>
</evidence>
<evidence type="ECO:0000256" key="7">
    <source>
        <dbReference type="ARBA" id="ARBA00022741"/>
    </source>
</evidence>
<evidence type="ECO:0000256" key="2">
    <source>
        <dbReference type="ARBA" id="ARBA00004956"/>
    </source>
</evidence>
<evidence type="ECO:0000313" key="16">
    <source>
        <dbReference type="EMBL" id="APH15918.1"/>
    </source>
</evidence>
<keyword evidence="13" id="KW-0276">Fatty acid metabolism</keyword>
<dbReference type="AlphaFoldDB" id="A0A1L3NIJ1"/>
<organism evidence="16 17">
    <name type="scientific">Clostridium sporogenes</name>
    <dbReference type="NCBI Taxonomy" id="1509"/>
    <lineage>
        <taxon>Bacteria</taxon>
        <taxon>Bacillati</taxon>
        <taxon>Bacillota</taxon>
        <taxon>Clostridia</taxon>
        <taxon>Eubacteriales</taxon>
        <taxon>Clostridiaceae</taxon>
        <taxon>Clostridium</taxon>
    </lineage>
</organism>
<dbReference type="PANTHER" id="PTHR48095">
    <property type="entry name" value="PYRUVATE CARBOXYLASE SUBUNIT A"/>
    <property type="match status" value="1"/>
</dbReference>
<dbReference type="STRING" id="413999.CBO3596"/>
<comment type="pathway">
    <text evidence="2 13">Lipid metabolism; malonyl-CoA biosynthesis; malonyl-CoA from acetyl-CoA: step 1/1.</text>
</comment>
<evidence type="ECO:0000256" key="12">
    <source>
        <dbReference type="PROSITE-ProRule" id="PRU00409"/>
    </source>
</evidence>
<evidence type="ECO:0000256" key="4">
    <source>
        <dbReference type="ARBA" id="ARBA00013263"/>
    </source>
</evidence>
<name>A0A1L3NIJ1_CLOSG</name>
<keyword evidence="13" id="KW-0275">Fatty acid biosynthesis</keyword>
<dbReference type="InterPro" id="IPR005482">
    <property type="entry name" value="Biotin_COase_C"/>
</dbReference>
<dbReference type="FunFam" id="3.40.50.20:FF:000010">
    <property type="entry name" value="Propionyl-CoA carboxylase subunit alpha"/>
    <property type="match status" value="1"/>
</dbReference>
<reference evidence="16 17" key="1">
    <citation type="submission" date="2015-11" db="EMBL/GenBank/DDBJ databases">
        <authorList>
            <person name="Hill K.K."/>
            <person name="Shirey T.B."/>
            <person name="Raphael B."/>
            <person name="Daligault H.E."/>
            <person name="Davenport K.W."/>
            <person name="Bruce D.C."/>
            <person name="Foley B.T."/>
            <person name="Johnson S.L."/>
        </authorList>
    </citation>
    <scope>NUCLEOTIDE SEQUENCE [LARGE SCALE GENOMIC DNA]</scope>
    <source>
        <strain evidence="16 17">CDC_1632</strain>
    </source>
</reference>
<dbReference type="EMBL" id="CP013243">
    <property type="protein sequence ID" value="APH15918.1"/>
    <property type="molecule type" value="Genomic_DNA"/>
</dbReference>
<dbReference type="InterPro" id="IPR011761">
    <property type="entry name" value="ATP-grasp"/>
</dbReference>
<evidence type="ECO:0000259" key="14">
    <source>
        <dbReference type="PROSITE" id="PS50975"/>
    </source>
</evidence>
<dbReference type="Gene3D" id="3.30.470.20">
    <property type="entry name" value="ATP-grasp fold, B domain"/>
    <property type="match status" value="1"/>
</dbReference>
<dbReference type="InterPro" id="IPR016185">
    <property type="entry name" value="PreATP-grasp_dom_sf"/>
</dbReference>
<keyword evidence="9" id="KW-0460">Magnesium</keyword>
<evidence type="ECO:0000256" key="9">
    <source>
        <dbReference type="ARBA" id="ARBA00022842"/>
    </source>
</evidence>
<evidence type="ECO:0000256" key="8">
    <source>
        <dbReference type="ARBA" id="ARBA00022840"/>
    </source>
</evidence>
<dbReference type="NCBIfam" id="NF004085">
    <property type="entry name" value="PRK05586.1"/>
    <property type="match status" value="1"/>
</dbReference>
<keyword evidence="8 12" id="KW-0067">ATP-binding</keyword>
<evidence type="ECO:0000256" key="10">
    <source>
        <dbReference type="ARBA" id="ARBA00023267"/>
    </source>
</evidence>
<dbReference type="GO" id="GO:0004075">
    <property type="term" value="F:biotin carboxylase activity"/>
    <property type="evidence" value="ECO:0007669"/>
    <property type="project" value="UniProtKB-EC"/>
</dbReference>
<dbReference type="Pfam" id="PF02786">
    <property type="entry name" value="CPSase_L_D2"/>
    <property type="match status" value="1"/>
</dbReference>
<dbReference type="NCBIfam" id="NF006367">
    <property type="entry name" value="PRK08591.1"/>
    <property type="match status" value="1"/>
</dbReference>
<dbReference type="PANTHER" id="PTHR48095:SF2">
    <property type="entry name" value="BIOTIN CARBOXYLASE, CHLOROPLASTIC"/>
    <property type="match status" value="1"/>
</dbReference>
<evidence type="ECO:0000256" key="1">
    <source>
        <dbReference type="ARBA" id="ARBA00003761"/>
    </source>
</evidence>
<dbReference type="FunFam" id="3.30.1490.20:FF:000018">
    <property type="entry name" value="Biotin carboxylase"/>
    <property type="match status" value="1"/>
</dbReference>
<dbReference type="NCBIfam" id="TIGR00514">
    <property type="entry name" value="accC"/>
    <property type="match status" value="1"/>
</dbReference>
<dbReference type="Proteomes" id="UP000182204">
    <property type="component" value="Chromosome"/>
</dbReference>
<keyword evidence="10 13" id="KW-0092">Biotin</keyword>
<dbReference type="eggNOG" id="COG0439">
    <property type="taxonomic scope" value="Bacteria"/>
</dbReference>
<dbReference type="InterPro" id="IPR011764">
    <property type="entry name" value="Biotin_carboxylation_dom"/>
</dbReference>
<dbReference type="SUPFAM" id="SSF52440">
    <property type="entry name" value="PreATP-grasp domain"/>
    <property type="match status" value="1"/>
</dbReference>
<dbReference type="GO" id="GO:2001295">
    <property type="term" value="P:malonyl-CoA biosynthetic process"/>
    <property type="evidence" value="ECO:0007669"/>
    <property type="project" value="UniProtKB-UniPathway"/>
</dbReference>
<dbReference type="PROSITE" id="PS00867">
    <property type="entry name" value="CPSASE_2"/>
    <property type="match status" value="1"/>
</dbReference>
<dbReference type="EC" id="6.3.4.14" evidence="4 13"/>
<evidence type="ECO:0000256" key="6">
    <source>
        <dbReference type="ARBA" id="ARBA00022723"/>
    </source>
</evidence>
<sequence>MFKKILVANRGEIAVRIIRACREMGIETVAIYSEADKDALHVQLADEAVCIGPPSSKDSYLNMYNIISATVLTGSQAIHPGFGFLSENSKFANMCKDCNIVFIGPDSETIDKVGNKSNARDIMIRAGVPVIPGSNGVIHNEEEALDIAEEIGYPVVVKASAGGGGRGIRIVHSKENMIKAFNTAKSEAKGAFGDDSMYVEKFIKNPRHIEFQILGDNYGNIIHLGERDCSLQRRNQKVLEEAPSPRMNEELRKRMGDVAIKAAKAVEYKNAGTIEFLLDEDGSFYFMEMNTRIQVEHPITEMVTGIDILKEQIKIAYGEKLNIKQKDIKIQGHAIECRINAEDYKNGFRPCPGKIENLYIPGGLGVRLDSSVYSGYTIPPYYDSMIGKLIAYGRNREETIQIMKRALGELIIEGVNTNIDFQFIILEDENFIKGEYTTKYIEKMLTDN</sequence>
<dbReference type="PROSITE" id="PS50979">
    <property type="entry name" value="BC"/>
    <property type="match status" value="1"/>
</dbReference>
<comment type="function">
    <text evidence="1 13">This protein is a component of the acetyl coenzyme A carboxylase complex; first, biotin carboxylase catalyzes the carboxylation of the carrier protein and then the transcarboxylase transfers the carboxyl group to form malonyl-CoA.</text>
</comment>
<dbReference type="Pfam" id="PF02785">
    <property type="entry name" value="Biotin_carb_C"/>
    <property type="match status" value="1"/>
</dbReference>
<dbReference type="PROSITE" id="PS50975">
    <property type="entry name" value="ATP_GRASP"/>
    <property type="match status" value="1"/>
</dbReference>